<gene>
    <name evidence="1" type="ORF">NPIRD3C_0958</name>
</gene>
<sequence length="39" mass="4708">MIRGFGISNKVQYDHICGREELEVVQYQNWKRKNLPNLM</sequence>
<reference evidence="1 2" key="3">
    <citation type="journal article" date="2019" name="Int. J. Syst. Evol. Microbiol.">
        <title>Nitrosopumilus adriaticus sp. nov. and Nitrosopumilus piranensis sp. nov., two ammonia-oxidizing archaea from the Adriatic Sea and members of the class Nitrososphaeria.</title>
        <authorList>
            <person name="Bayer B."/>
            <person name="Vojvoda J."/>
            <person name="Reinthaler T."/>
            <person name="Reyes C."/>
            <person name="Pinto M."/>
            <person name="Herndl G.J."/>
        </authorList>
    </citation>
    <scope>NUCLEOTIDE SEQUENCE [LARGE SCALE GENOMIC DNA]</scope>
    <source>
        <strain evidence="1 2">D3C</strain>
    </source>
</reference>
<dbReference type="EMBL" id="CP010868">
    <property type="protein sequence ID" value="AJM92170.1"/>
    <property type="molecule type" value="Genomic_DNA"/>
</dbReference>
<name>A0A0C5BYW1_9ARCH</name>
<dbReference type="KEGG" id="nid:NPIRD3C_0958"/>
<keyword evidence="2" id="KW-1185">Reference proteome</keyword>
<reference evidence="2" key="1">
    <citation type="submission" date="2015-02" db="EMBL/GenBank/DDBJ databases">
        <title>Characterization of two novel Thaumarchaeota isolated from the Northern Adriatic Sea.</title>
        <authorList>
            <person name="Bayer B."/>
            <person name="Vojvoda J."/>
            <person name="Offre P."/>
            <person name="Srivastava A."/>
            <person name="Elisabeth N."/>
            <person name="Garcia J.A.L."/>
            <person name="Schleper C."/>
            <person name="Herndl G.J."/>
        </authorList>
    </citation>
    <scope>NUCLEOTIDE SEQUENCE [LARGE SCALE GENOMIC DNA]</scope>
    <source>
        <strain evidence="2">D3C</strain>
    </source>
</reference>
<evidence type="ECO:0000313" key="2">
    <source>
        <dbReference type="Proteomes" id="UP000032027"/>
    </source>
</evidence>
<dbReference type="HOGENOM" id="CLU_3302565_0_0_2"/>
<protein>
    <submittedName>
        <fullName evidence="1">Uncharacterized protein</fullName>
    </submittedName>
</protein>
<accession>A0A0C5BYW1</accession>
<evidence type="ECO:0000313" key="1">
    <source>
        <dbReference type="EMBL" id="AJM92170.1"/>
    </source>
</evidence>
<reference evidence="1 2" key="2">
    <citation type="journal article" date="2016" name="ISME J.">
        <title>Physiological and genomic characterization of two novel marine thaumarchaeal strains indicates niche differentiation.</title>
        <authorList>
            <person name="Bayer B."/>
            <person name="Vojvoda J."/>
            <person name="Offre P."/>
            <person name="Alves R.J."/>
            <person name="Elisabeth N.H."/>
            <person name="Garcia J.A."/>
            <person name="Volland J.M."/>
            <person name="Srivastava A."/>
            <person name="Schleper C."/>
            <person name="Herndl G.J."/>
        </authorList>
    </citation>
    <scope>NUCLEOTIDE SEQUENCE [LARGE SCALE GENOMIC DNA]</scope>
    <source>
        <strain evidence="1 2">D3C</strain>
    </source>
</reference>
<dbReference type="AlphaFoldDB" id="A0A0C5BYW1"/>
<organism evidence="1 2">
    <name type="scientific">Nitrosopumilus piranensis</name>
    <dbReference type="NCBI Taxonomy" id="1582439"/>
    <lineage>
        <taxon>Archaea</taxon>
        <taxon>Nitrososphaerota</taxon>
        <taxon>Nitrososphaeria</taxon>
        <taxon>Nitrosopumilales</taxon>
        <taxon>Nitrosopumilaceae</taxon>
        <taxon>Nitrosopumilus</taxon>
    </lineage>
</organism>
<dbReference type="Proteomes" id="UP000032027">
    <property type="component" value="Chromosome"/>
</dbReference>
<dbReference type="STRING" id="1582439.NPIRD3C_0958"/>
<proteinExistence type="predicted"/>